<proteinExistence type="predicted"/>
<evidence type="ECO:0000259" key="1">
    <source>
        <dbReference type="Pfam" id="PF00535"/>
    </source>
</evidence>
<evidence type="ECO:0000313" key="3">
    <source>
        <dbReference type="Proteomes" id="UP001255185"/>
    </source>
</evidence>
<sequence>MDINVSIILLNYNNAALTLNCINSIFEKTPKSVSFEIIIVDNASKYSDYEHLKSGIDTLNYSNVSLHRSRINTGFAAGNMQGIQYAKGQHIALINNDVLLVEDCFSPLIAHLEQFKNHGALGIQPIYEDGEKQVAFGHFDTFATRFLGYWLYEKLNPKKTKRHGDYKAPIETDFVIGSFMFFRAEDLYKVGGLDSNLFLYYEEMDVCKRLKNIGLKSVFIPTINYIHLCGRSTNIGYQKKIELKISHLYIIRKNHGYLQYLLLKYLYIIIFSFKSLVKPKHFKLAVALIKMGAPLANSLKHQQIILEK</sequence>
<dbReference type="SUPFAM" id="SSF53448">
    <property type="entry name" value="Nucleotide-diphospho-sugar transferases"/>
    <property type="match status" value="1"/>
</dbReference>
<dbReference type="PANTHER" id="PTHR43179">
    <property type="entry name" value="RHAMNOSYLTRANSFERASE WBBL"/>
    <property type="match status" value="1"/>
</dbReference>
<protein>
    <submittedName>
        <fullName evidence="2">GT2 family glycosyltransferase</fullName>
    </submittedName>
</protein>
<dbReference type="Proteomes" id="UP001255185">
    <property type="component" value="Unassembled WGS sequence"/>
</dbReference>
<gene>
    <name evidence="2" type="ORF">J2X31_001632</name>
</gene>
<dbReference type="Pfam" id="PF00535">
    <property type="entry name" value="Glycos_transf_2"/>
    <property type="match status" value="1"/>
</dbReference>
<evidence type="ECO:0000313" key="2">
    <source>
        <dbReference type="EMBL" id="MDR6967620.1"/>
    </source>
</evidence>
<dbReference type="Gene3D" id="3.90.550.10">
    <property type="entry name" value="Spore Coat Polysaccharide Biosynthesis Protein SpsA, Chain A"/>
    <property type="match status" value="1"/>
</dbReference>
<organism evidence="2 3">
    <name type="scientific">Flavobacterium arsenatis</name>
    <dbReference type="NCBI Taxonomy" id="1484332"/>
    <lineage>
        <taxon>Bacteria</taxon>
        <taxon>Pseudomonadati</taxon>
        <taxon>Bacteroidota</taxon>
        <taxon>Flavobacteriia</taxon>
        <taxon>Flavobacteriales</taxon>
        <taxon>Flavobacteriaceae</taxon>
        <taxon>Flavobacterium</taxon>
    </lineage>
</organism>
<dbReference type="CDD" id="cd04186">
    <property type="entry name" value="GT_2_like_c"/>
    <property type="match status" value="1"/>
</dbReference>
<name>A0ABU1TNU6_9FLAO</name>
<dbReference type="RefSeq" id="WP_310025837.1">
    <property type="nucleotide sequence ID" value="NZ_JAVDVI010000006.1"/>
</dbReference>
<keyword evidence="3" id="KW-1185">Reference proteome</keyword>
<dbReference type="InterPro" id="IPR001173">
    <property type="entry name" value="Glyco_trans_2-like"/>
</dbReference>
<accession>A0ABU1TNU6</accession>
<comment type="caution">
    <text evidence="2">The sequence shown here is derived from an EMBL/GenBank/DDBJ whole genome shotgun (WGS) entry which is preliminary data.</text>
</comment>
<feature type="domain" description="Glycosyltransferase 2-like" evidence="1">
    <location>
        <begin position="6"/>
        <end position="190"/>
    </location>
</feature>
<dbReference type="EMBL" id="JAVDVI010000006">
    <property type="protein sequence ID" value="MDR6967620.1"/>
    <property type="molecule type" value="Genomic_DNA"/>
</dbReference>
<dbReference type="PANTHER" id="PTHR43179:SF7">
    <property type="entry name" value="RHAMNOSYLTRANSFERASE WBBL"/>
    <property type="match status" value="1"/>
</dbReference>
<dbReference type="InterPro" id="IPR029044">
    <property type="entry name" value="Nucleotide-diphossugar_trans"/>
</dbReference>
<reference evidence="2 3" key="1">
    <citation type="submission" date="2023-07" db="EMBL/GenBank/DDBJ databases">
        <title>Sorghum-associated microbial communities from plants grown in Nebraska, USA.</title>
        <authorList>
            <person name="Schachtman D."/>
        </authorList>
    </citation>
    <scope>NUCLEOTIDE SEQUENCE [LARGE SCALE GENOMIC DNA]</scope>
    <source>
        <strain evidence="2 3">3773</strain>
    </source>
</reference>